<dbReference type="PANTHER" id="PTHR33471:SF4">
    <property type="entry name" value="T22H22.11 PROTEIN"/>
    <property type="match status" value="1"/>
</dbReference>
<keyword evidence="1" id="KW-0812">Transmembrane</keyword>
<proteinExistence type="predicted"/>
<dbReference type="Proteomes" id="UP001604336">
    <property type="component" value="Unassembled WGS sequence"/>
</dbReference>
<reference evidence="3" key="1">
    <citation type="submission" date="2024-07" db="EMBL/GenBank/DDBJ databases">
        <title>Two chromosome-level genome assemblies of Korean endemic species Abeliophyllum distichum and Forsythia ovata (Oleaceae).</title>
        <authorList>
            <person name="Jang H."/>
        </authorList>
    </citation>
    <scope>NUCLEOTIDE SEQUENCE [LARGE SCALE GENOMIC DNA]</scope>
</reference>
<dbReference type="SUPFAM" id="SSF140990">
    <property type="entry name" value="FtsH protease domain-like"/>
    <property type="match status" value="1"/>
</dbReference>
<dbReference type="PANTHER" id="PTHR33471">
    <property type="entry name" value="ATP-DEPENDENT ZINC METALLOPROTEASE-RELATED"/>
    <property type="match status" value="1"/>
</dbReference>
<keyword evidence="3" id="KW-1185">Reference proteome</keyword>
<evidence type="ECO:0000313" key="3">
    <source>
        <dbReference type="Proteomes" id="UP001604336"/>
    </source>
</evidence>
<sequence>MAAEEAMAAAAAVVMVVVGVVVAVAISEGRVVAKLKQPETIRRRRALRRVDRELENGNYKAALSLVKQLQGKPGGLRGFGAAQQVPRRVSSLDELKLRGEVETSSLKLIVDSILHSIKYSLEFALLEEEEEEFSHESQLIIGKLMNGESHDSPFEDHLTCMQHEAGHFLVGYLLGVLPKRYKVPSAEDLMQDRFARGKVEFLGFEFLRDVGMETMSKKIFTKGKLSNETLKKFLRVILGGLVAEHLLFGYSELLHSDVEKLDRVLKGLGFTVDEVDSQVRQATVDTVLILSCHNESRSSLAEAMALGRSVGFCIDTIETTLNFKEV</sequence>
<protein>
    <submittedName>
        <fullName evidence="2">Uncharacterized protein</fullName>
    </submittedName>
</protein>
<keyword evidence="1" id="KW-0472">Membrane</keyword>
<keyword evidence="1" id="KW-1133">Transmembrane helix</keyword>
<dbReference type="InterPro" id="IPR037219">
    <property type="entry name" value="Peptidase_M41-like"/>
</dbReference>
<evidence type="ECO:0000256" key="1">
    <source>
        <dbReference type="SAM" id="Phobius"/>
    </source>
</evidence>
<name>A0ABD1P021_9LAMI</name>
<dbReference type="Gene3D" id="1.20.58.760">
    <property type="entry name" value="Peptidase M41"/>
    <property type="match status" value="1"/>
</dbReference>
<dbReference type="EMBL" id="JBFOLK010000070">
    <property type="protein sequence ID" value="KAL2457202.1"/>
    <property type="molecule type" value="Genomic_DNA"/>
</dbReference>
<evidence type="ECO:0000313" key="2">
    <source>
        <dbReference type="EMBL" id="KAL2457202.1"/>
    </source>
</evidence>
<feature type="transmembrane region" description="Helical" evidence="1">
    <location>
        <begin position="6"/>
        <end position="26"/>
    </location>
</feature>
<dbReference type="AlphaFoldDB" id="A0ABD1P021"/>
<gene>
    <name evidence="2" type="ORF">Adt_46464</name>
</gene>
<accession>A0ABD1P021</accession>
<organism evidence="2 3">
    <name type="scientific">Abeliophyllum distichum</name>
    <dbReference type="NCBI Taxonomy" id="126358"/>
    <lineage>
        <taxon>Eukaryota</taxon>
        <taxon>Viridiplantae</taxon>
        <taxon>Streptophyta</taxon>
        <taxon>Embryophyta</taxon>
        <taxon>Tracheophyta</taxon>
        <taxon>Spermatophyta</taxon>
        <taxon>Magnoliopsida</taxon>
        <taxon>eudicotyledons</taxon>
        <taxon>Gunneridae</taxon>
        <taxon>Pentapetalae</taxon>
        <taxon>asterids</taxon>
        <taxon>lamiids</taxon>
        <taxon>Lamiales</taxon>
        <taxon>Oleaceae</taxon>
        <taxon>Forsythieae</taxon>
        <taxon>Abeliophyllum</taxon>
    </lineage>
</organism>
<comment type="caution">
    <text evidence="2">The sequence shown here is derived from an EMBL/GenBank/DDBJ whole genome shotgun (WGS) entry which is preliminary data.</text>
</comment>